<proteinExistence type="predicted"/>
<organism evidence="1">
    <name type="scientific">Herbaspirillum huttiense subsp. nephrolepidis</name>
    <dbReference type="NCBI Taxonomy" id="3075126"/>
    <lineage>
        <taxon>Bacteria</taxon>
        <taxon>Pseudomonadati</taxon>
        <taxon>Pseudomonadota</taxon>
        <taxon>Betaproteobacteria</taxon>
        <taxon>Burkholderiales</taxon>
        <taxon>Oxalobacteraceae</taxon>
        <taxon>Herbaspirillum</taxon>
    </lineage>
</organism>
<dbReference type="RefSeq" id="WP_310838742.1">
    <property type="nucleotide sequence ID" value="NZ_JAVLSM010000019.1"/>
</dbReference>
<evidence type="ECO:0000313" key="1">
    <source>
        <dbReference type="EMBL" id="MDT0339959.1"/>
    </source>
</evidence>
<dbReference type="EMBL" id="JAVRAA010000017">
    <property type="protein sequence ID" value="MDT0339959.1"/>
    <property type="molecule type" value="Genomic_DNA"/>
</dbReference>
<comment type="caution">
    <text evidence="1">The sequence shown here is derived from an EMBL/GenBank/DDBJ whole genome shotgun (WGS) entry which is preliminary data.</text>
</comment>
<gene>
    <name evidence="1" type="ORF">RJN63_24235</name>
</gene>
<reference evidence="1" key="1">
    <citation type="submission" date="2023-02" db="EMBL/GenBank/DDBJ databases">
        <title>Description of Herbaspirillum huttiense subsp. nephrolepsisexaltata and Herbaspirillum huttiense subsp. lycopersicon.</title>
        <authorList>
            <person name="Poudel M."/>
            <person name="Sharma A."/>
            <person name="Goss E."/>
            <person name="Tapia J.H."/>
            <person name="Harmon C.M."/>
            <person name="Jones J.B."/>
        </authorList>
    </citation>
    <scope>NUCLEOTIDE SEQUENCE</scope>
    <source>
        <strain evidence="1">NC40101</strain>
    </source>
</reference>
<accession>A0AAE4K613</accession>
<dbReference type="AlphaFoldDB" id="A0AAE4K613"/>
<name>A0AAE4K613_9BURK</name>
<sequence>MHDWITVSTVFGKTLREPTEGEMHAALTELFSIADEEHPDTWTECGSEDGPLYCVSIFGSDYAIYTKYSDVVMTQELERKKISPVNLESALVLWNNLATGNFREI</sequence>
<protein>
    <submittedName>
        <fullName evidence="1">Uncharacterized protein</fullName>
    </submittedName>
</protein>